<dbReference type="InterPro" id="IPR036249">
    <property type="entry name" value="Thioredoxin-like_sf"/>
</dbReference>
<dbReference type="Pfam" id="PF13899">
    <property type="entry name" value="Thioredoxin_7"/>
    <property type="match status" value="1"/>
</dbReference>
<sequence length="765" mass="78188">MRPWPGTGNPPACTAVPSFAFPDFPEPPFLILSRSLSAFAAPRQSRSSLSGSLLSWLVPMLVALCLAPTPHALAAESAAQTSERDIATLVTDTDHYRPGTTLQVGLRLRLKPGWHTYWINPGDAGEAPTLAVQASGGATGTSGTIAWPAPERLRDGPLMSYGYTGDVLLPATLTPSGAGDAPMVLKATAEWLVCASVCVPEQGTFTLTLPAGEPMPSAEAPLFAHAVQARPMESPFAATIAPDGMLSLTGEGLIPAAVRDAWFMPLVTGAIDQDADQPLKVADGTLTLALKPGDAFHAAPTLDGVLMLKDPAGETRALSIAARPGLATAAPAKSPATAPAAPAVAAPRAAPEGVAGDLRMLLLAFAGGLILNLMPCVFPVLMMKAMALTRLAGAHTMARLAGAGAYAAGVVGAFMVLGGIMLTLRAAGAVAGWGFQFQSAAFVAAVCWLLFAVSLNLLGVFGMGNGVAALGGAGVTRGGYLGDAMTGVLAVLVATPCTAPFMGAAIAGALTAPAWVAMAVFIAMGAGLAAPYLVLAGVPALARFLPRPGAWMDILRQGLAFPILATCVWLMWVLALQAGATAIAVLGAGLVLVGLAAWLTGLAQGMAMRDGPVRRIRLCRALALMALAVAMAMLPGLRGGSAGADAGLVASGPAGTEAFSPARLAALQAQGRPVFVDMTAAWCISCLVNERVALSSAPVQAAFRARHVVYMKGDWTNRDATISAFLEAHGRAGVPFYIYYPPGNGQKKILPQILTSGLVLDALKE</sequence>
<dbReference type="InterPro" id="IPR028250">
    <property type="entry name" value="DsbDN"/>
</dbReference>
<feature type="transmembrane region" description="Helical" evidence="6">
    <location>
        <begin position="618"/>
        <end position="637"/>
    </location>
</feature>
<evidence type="ECO:0000313" key="12">
    <source>
        <dbReference type="Proteomes" id="UP000561077"/>
    </source>
</evidence>
<comment type="caution">
    <text evidence="9">The sequence shown here is derived from an EMBL/GenBank/DDBJ whole genome shotgun (WGS) entry which is preliminary data.</text>
</comment>
<keyword evidence="11" id="KW-1185">Reference proteome</keyword>
<evidence type="ECO:0000313" key="9">
    <source>
        <dbReference type="EMBL" id="MBB2163876.1"/>
    </source>
</evidence>
<feature type="domain" description="Thiol:disulfide interchange protein DsbD N-terminal" evidence="8">
    <location>
        <begin position="98"/>
        <end position="209"/>
    </location>
</feature>
<dbReference type="Gene3D" id="3.40.30.10">
    <property type="entry name" value="Glutaredoxin"/>
    <property type="match status" value="1"/>
</dbReference>
<evidence type="ECO:0000259" key="7">
    <source>
        <dbReference type="Pfam" id="PF02683"/>
    </source>
</evidence>
<dbReference type="SUPFAM" id="SSF52833">
    <property type="entry name" value="Thioredoxin-like"/>
    <property type="match status" value="1"/>
</dbReference>
<evidence type="ECO:0000313" key="11">
    <source>
        <dbReference type="Proteomes" id="UP000540490"/>
    </source>
</evidence>
<feature type="transmembrane region" description="Helical" evidence="6">
    <location>
        <begin position="361"/>
        <end position="383"/>
    </location>
</feature>
<evidence type="ECO:0000256" key="6">
    <source>
        <dbReference type="SAM" id="Phobius"/>
    </source>
</evidence>
<keyword evidence="2 6" id="KW-0812">Transmembrane</keyword>
<dbReference type="Pfam" id="PF11412">
    <property type="entry name" value="DsbD_N"/>
    <property type="match status" value="1"/>
</dbReference>
<feature type="transmembrane region" description="Helical" evidence="6">
    <location>
        <begin position="403"/>
        <end position="424"/>
    </location>
</feature>
<gene>
    <name evidence="10" type="ORF">HLH25_06030</name>
    <name evidence="9" type="ORF">HLH26_04875</name>
</gene>
<dbReference type="EMBL" id="JABEQN010000005">
    <property type="protein sequence ID" value="MBB2193202.1"/>
    <property type="molecule type" value="Genomic_DNA"/>
</dbReference>
<feature type="transmembrane region" description="Helical" evidence="6">
    <location>
        <begin position="554"/>
        <end position="575"/>
    </location>
</feature>
<dbReference type="GO" id="GO:0045454">
    <property type="term" value="P:cell redox homeostasis"/>
    <property type="evidence" value="ECO:0007669"/>
    <property type="project" value="TreeGrafter"/>
</dbReference>
<organism evidence="9 12">
    <name type="scientific">Gluconacetobacter dulcium</name>
    <dbReference type="NCBI Taxonomy" id="2729096"/>
    <lineage>
        <taxon>Bacteria</taxon>
        <taxon>Pseudomonadati</taxon>
        <taxon>Pseudomonadota</taxon>
        <taxon>Alphaproteobacteria</taxon>
        <taxon>Acetobacterales</taxon>
        <taxon>Acetobacteraceae</taxon>
        <taxon>Gluconacetobacter</taxon>
    </lineage>
</organism>
<keyword evidence="5 6" id="KW-0472">Membrane</keyword>
<evidence type="ECO:0000256" key="1">
    <source>
        <dbReference type="ARBA" id="ARBA00004141"/>
    </source>
</evidence>
<keyword evidence="4 6" id="KW-1133">Transmembrane helix</keyword>
<evidence type="ECO:0000256" key="3">
    <source>
        <dbReference type="ARBA" id="ARBA00022748"/>
    </source>
</evidence>
<feature type="transmembrane region" description="Helical" evidence="6">
    <location>
        <begin position="581"/>
        <end position="606"/>
    </location>
</feature>
<dbReference type="CDD" id="cd02953">
    <property type="entry name" value="DsbDgamma"/>
    <property type="match status" value="1"/>
</dbReference>
<protein>
    <submittedName>
        <fullName evidence="9">Cytochrome C biogenesis protein</fullName>
    </submittedName>
</protein>
<reference evidence="11 12" key="1">
    <citation type="submission" date="2020-04" db="EMBL/GenBank/DDBJ databases">
        <title>Description of novel Gluconacetobacter.</title>
        <authorList>
            <person name="Sombolestani A."/>
        </authorList>
    </citation>
    <scope>NUCLEOTIDE SEQUENCE [LARGE SCALE GENOMIC DNA]</scope>
    <source>
        <strain evidence="10 11">LMG 1728</strain>
        <strain evidence="9 12">LMG 1731</strain>
    </source>
</reference>
<dbReference type="AlphaFoldDB" id="A0A7W4IJB3"/>
<name>A0A7W4IJB3_9PROT</name>
<feature type="domain" description="Cytochrome C biogenesis protein transmembrane" evidence="7">
    <location>
        <begin position="361"/>
        <end position="571"/>
    </location>
</feature>
<dbReference type="GO" id="GO:0015035">
    <property type="term" value="F:protein-disulfide reductase activity"/>
    <property type="evidence" value="ECO:0007669"/>
    <property type="project" value="TreeGrafter"/>
</dbReference>
<dbReference type="PANTHER" id="PTHR32234:SF3">
    <property type="entry name" value="SUPPRESSION OF COPPER SENSITIVITY PROTEIN"/>
    <property type="match status" value="1"/>
</dbReference>
<evidence type="ECO:0000256" key="4">
    <source>
        <dbReference type="ARBA" id="ARBA00022989"/>
    </source>
</evidence>
<dbReference type="InterPro" id="IPR003834">
    <property type="entry name" value="Cyt_c_assmbl_TM_dom"/>
</dbReference>
<keyword evidence="3" id="KW-0201">Cytochrome c-type biogenesis</keyword>
<dbReference type="Proteomes" id="UP000540490">
    <property type="component" value="Unassembled WGS sequence"/>
</dbReference>
<evidence type="ECO:0000259" key="8">
    <source>
        <dbReference type="Pfam" id="PF11412"/>
    </source>
</evidence>
<dbReference type="GO" id="GO:0016020">
    <property type="term" value="C:membrane"/>
    <property type="evidence" value="ECO:0007669"/>
    <property type="project" value="UniProtKB-SubCell"/>
</dbReference>
<comment type="subcellular location">
    <subcellularLocation>
        <location evidence="1">Membrane</location>
        <topology evidence="1">Multi-pass membrane protein</topology>
    </subcellularLocation>
</comment>
<evidence type="ECO:0000313" key="10">
    <source>
        <dbReference type="EMBL" id="MBB2193202.1"/>
    </source>
</evidence>
<dbReference type="Proteomes" id="UP000561077">
    <property type="component" value="Unassembled WGS sequence"/>
</dbReference>
<feature type="transmembrane region" description="Helical" evidence="6">
    <location>
        <begin position="488"/>
        <end position="510"/>
    </location>
</feature>
<evidence type="ECO:0000256" key="2">
    <source>
        <dbReference type="ARBA" id="ARBA00022692"/>
    </source>
</evidence>
<dbReference type="Pfam" id="PF02683">
    <property type="entry name" value="DsbD_TM"/>
    <property type="match status" value="1"/>
</dbReference>
<accession>A0A7W4IJB3</accession>
<feature type="transmembrane region" description="Helical" evidence="6">
    <location>
        <begin position="516"/>
        <end position="542"/>
    </location>
</feature>
<evidence type="ECO:0000256" key="5">
    <source>
        <dbReference type="ARBA" id="ARBA00023136"/>
    </source>
</evidence>
<dbReference type="GO" id="GO:0017004">
    <property type="term" value="P:cytochrome complex assembly"/>
    <property type="evidence" value="ECO:0007669"/>
    <property type="project" value="UniProtKB-KW"/>
</dbReference>
<dbReference type="PANTHER" id="PTHR32234">
    <property type="entry name" value="THIOL:DISULFIDE INTERCHANGE PROTEIN DSBD"/>
    <property type="match status" value="1"/>
</dbReference>
<proteinExistence type="predicted"/>
<dbReference type="InterPro" id="IPR035671">
    <property type="entry name" value="DsbD_gamma"/>
</dbReference>
<dbReference type="EMBL" id="JABEQO010000004">
    <property type="protein sequence ID" value="MBB2163876.1"/>
    <property type="molecule type" value="Genomic_DNA"/>
</dbReference>
<feature type="transmembrane region" description="Helical" evidence="6">
    <location>
        <begin position="431"/>
        <end position="451"/>
    </location>
</feature>